<sequence length="101" mass="11511">MSDETYEVVNNRENQQFEVHLNGELAQLTYRYYKKDIALMHTTVPDSLAGKGVASALARAAFAFAEAEKKLVMVYCPFVAAFIKNHPEYRRQLDPAYYGKS</sequence>
<dbReference type="InterPro" id="IPR031165">
    <property type="entry name" value="GNAT_YJDJ"/>
</dbReference>
<protein>
    <submittedName>
        <fullName evidence="2">N-acetyltransferase</fullName>
    </submittedName>
</protein>
<accession>A0A3N4M4S1</accession>
<organism evidence="2 3">
    <name type="scientific">Chitinophaga barathri</name>
    <dbReference type="NCBI Taxonomy" id="1647451"/>
    <lineage>
        <taxon>Bacteria</taxon>
        <taxon>Pseudomonadati</taxon>
        <taxon>Bacteroidota</taxon>
        <taxon>Chitinophagia</taxon>
        <taxon>Chitinophagales</taxon>
        <taxon>Chitinophagaceae</taxon>
        <taxon>Chitinophaga</taxon>
    </lineage>
</organism>
<dbReference type="Pfam" id="PF14542">
    <property type="entry name" value="Acetyltransf_CG"/>
    <property type="match status" value="1"/>
</dbReference>
<feature type="domain" description="N-acetyltransferase" evidence="1">
    <location>
        <begin position="9"/>
        <end position="94"/>
    </location>
</feature>
<name>A0A3N4M4S1_9BACT</name>
<evidence type="ECO:0000259" key="1">
    <source>
        <dbReference type="PROSITE" id="PS51729"/>
    </source>
</evidence>
<gene>
    <name evidence="2" type="ORF">EG028_26780</name>
</gene>
<dbReference type="AlphaFoldDB" id="A0A3N4M4S1"/>
<evidence type="ECO:0000313" key="3">
    <source>
        <dbReference type="Proteomes" id="UP000279089"/>
    </source>
</evidence>
<dbReference type="Proteomes" id="UP000279089">
    <property type="component" value="Unassembled WGS sequence"/>
</dbReference>
<proteinExistence type="predicted"/>
<comment type="caution">
    <text evidence="2">The sequence shown here is derived from an EMBL/GenBank/DDBJ whole genome shotgun (WGS) entry which is preliminary data.</text>
</comment>
<keyword evidence="2" id="KW-0808">Transferase</keyword>
<evidence type="ECO:0000313" key="2">
    <source>
        <dbReference type="EMBL" id="RPD38122.1"/>
    </source>
</evidence>
<dbReference type="OrthoDB" id="1120671at2"/>
<keyword evidence="3" id="KW-1185">Reference proteome</keyword>
<dbReference type="SUPFAM" id="SSF55729">
    <property type="entry name" value="Acyl-CoA N-acyltransferases (Nat)"/>
    <property type="match status" value="1"/>
</dbReference>
<dbReference type="InterPro" id="IPR016181">
    <property type="entry name" value="Acyl_CoA_acyltransferase"/>
</dbReference>
<dbReference type="PANTHER" id="PTHR31435:SF9">
    <property type="entry name" value="PROTEIN NATD1"/>
    <property type="match status" value="1"/>
</dbReference>
<dbReference type="RefSeq" id="WP_120519245.1">
    <property type="nucleotide sequence ID" value="NZ_QXZY01000017.1"/>
</dbReference>
<dbReference type="PANTHER" id="PTHR31435">
    <property type="entry name" value="PROTEIN NATD1"/>
    <property type="match status" value="1"/>
</dbReference>
<reference evidence="3" key="1">
    <citation type="submission" date="2018-11" db="EMBL/GenBank/DDBJ databases">
        <title>Chitinophaga lutea sp.nov., isolate from arsenic contaminated soil.</title>
        <authorList>
            <person name="Zong Y."/>
        </authorList>
    </citation>
    <scope>NUCLEOTIDE SEQUENCE [LARGE SCALE GENOMIC DNA]</scope>
    <source>
        <strain evidence="3">YLT18</strain>
    </source>
</reference>
<dbReference type="Gene3D" id="3.40.630.30">
    <property type="match status" value="1"/>
</dbReference>
<dbReference type="EMBL" id="RMBX01000018">
    <property type="protein sequence ID" value="RPD38122.1"/>
    <property type="molecule type" value="Genomic_DNA"/>
</dbReference>
<dbReference type="PROSITE" id="PS51729">
    <property type="entry name" value="GNAT_YJDJ"/>
    <property type="match status" value="1"/>
</dbReference>
<dbReference type="GO" id="GO:0016740">
    <property type="term" value="F:transferase activity"/>
    <property type="evidence" value="ECO:0007669"/>
    <property type="project" value="UniProtKB-KW"/>
</dbReference>
<dbReference type="InterPro" id="IPR045057">
    <property type="entry name" value="Gcn5-rel_NAT"/>
</dbReference>